<dbReference type="EMBL" id="BAAAXF010000021">
    <property type="protein sequence ID" value="GAA3495913.1"/>
    <property type="molecule type" value="Genomic_DNA"/>
</dbReference>
<evidence type="ECO:0000313" key="3">
    <source>
        <dbReference type="Proteomes" id="UP001501455"/>
    </source>
</evidence>
<accession>A0ABP6TN37</accession>
<reference evidence="3" key="1">
    <citation type="journal article" date="2019" name="Int. J. Syst. Evol. Microbiol.">
        <title>The Global Catalogue of Microorganisms (GCM) 10K type strain sequencing project: providing services to taxonomists for standard genome sequencing and annotation.</title>
        <authorList>
            <consortium name="The Broad Institute Genomics Platform"/>
            <consortium name="The Broad Institute Genome Sequencing Center for Infectious Disease"/>
            <person name="Wu L."/>
            <person name="Ma J."/>
        </authorList>
    </citation>
    <scope>NUCLEOTIDE SEQUENCE [LARGE SCALE GENOMIC DNA]</scope>
    <source>
        <strain evidence="3">JCM 4816</strain>
    </source>
</reference>
<organism evidence="2 3">
    <name type="scientific">Streptomyces prasinosporus</name>
    <dbReference type="NCBI Taxonomy" id="68256"/>
    <lineage>
        <taxon>Bacteria</taxon>
        <taxon>Bacillati</taxon>
        <taxon>Actinomycetota</taxon>
        <taxon>Actinomycetes</taxon>
        <taxon>Kitasatosporales</taxon>
        <taxon>Streptomycetaceae</taxon>
        <taxon>Streptomyces</taxon>
        <taxon>Streptomyces albogriseolus group</taxon>
    </lineage>
</organism>
<keyword evidence="1" id="KW-1133">Transmembrane helix</keyword>
<sequence length="57" mass="5874">MIGDYLGYATTFVGAGPISGAVVHHPLDPDRYTVIALVGAAVFLCATLLNGARTTKP</sequence>
<dbReference type="RefSeq" id="WP_345575896.1">
    <property type="nucleotide sequence ID" value="NZ_BAAAXF010000021.1"/>
</dbReference>
<name>A0ABP6TN37_9ACTN</name>
<dbReference type="Proteomes" id="UP001501455">
    <property type="component" value="Unassembled WGS sequence"/>
</dbReference>
<protein>
    <recommendedName>
        <fullName evidence="4">MFS transporter</fullName>
    </recommendedName>
</protein>
<evidence type="ECO:0000256" key="1">
    <source>
        <dbReference type="SAM" id="Phobius"/>
    </source>
</evidence>
<proteinExistence type="predicted"/>
<keyword evidence="1" id="KW-0472">Membrane</keyword>
<keyword evidence="1" id="KW-0812">Transmembrane</keyword>
<gene>
    <name evidence="2" type="ORF">GCM10019016_030140</name>
</gene>
<evidence type="ECO:0008006" key="4">
    <source>
        <dbReference type="Google" id="ProtNLM"/>
    </source>
</evidence>
<keyword evidence="3" id="KW-1185">Reference proteome</keyword>
<evidence type="ECO:0000313" key="2">
    <source>
        <dbReference type="EMBL" id="GAA3495913.1"/>
    </source>
</evidence>
<feature type="transmembrane region" description="Helical" evidence="1">
    <location>
        <begin position="32"/>
        <end position="52"/>
    </location>
</feature>
<comment type="caution">
    <text evidence="2">The sequence shown here is derived from an EMBL/GenBank/DDBJ whole genome shotgun (WGS) entry which is preliminary data.</text>
</comment>